<organism evidence="2 3">
    <name type="scientific">Eumeta variegata</name>
    <name type="common">Bagworm moth</name>
    <name type="synonym">Eumeta japonica</name>
    <dbReference type="NCBI Taxonomy" id="151549"/>
    <lineage>
        <taxon>Eukaryota</taxon>
        <taxon>Metazoa</taxon>
        <taxon>Ecdysozoa</taxon>
        <taxon>Arthropoda</taxon>
        <taxon>Hexapoda</taxon>
        <taxon>Insecta</taxon>
        <taxon>Pterygota</taxon>
        <taxon>Neoptera</taxon>
        <taxon>Endopterygota</taxon>
        <taxon>Lepidoptera</taxon>
        <taxon>Glossata</taxon>
        <taxon>Ditrysia</taxon>
        <taxon>Tineoidea</taxon>
        <taxon>Psychidae</taxon>
        <taxon>Oiketicinae</taxon>
        <taxon>Eumeta</taxon>
    </lineage>
</organism>
<keyword evidence="1" id="KW-0175">Coiled coil</keyword>
<accession>A0A4C1ZHE2</accession>
<name>A0A4C1ZHE2_EUMVA</name>
<evidence type="ECO:0000313" key="3">
    <source>
        <dbReference type="Proteomes" id="UP000299102"/>
    </source>
</evidence>
<protein>
    <submittedName>
        <fullName evidence="2">Uncharacterized protein</fullName>
    </submittedName>
</protein>
<keyword evidence="3" id="KW-1185">Reference proteome</keyword>
<evidence type="ECO:0000313" key="2">
    <source>
        <dbReference type="EMBL" id="GBP85955.1"/>
    </source>
</evidence>
<gene>
    <name evidence="2" type="ORF">EVAR_63102_1</name>
</gene>
<evidence type="ECO:0000256" key="1">
    <source>
        <dbReference type="SAM" id="Coils"/>
    </source>
</evidence>
<sequence length="155" mass="18082">MWHYVELLIRSGFNALTRTRVQEAPAHRRESELKASNELCNTLVSKRDDHEIEIQSVIFFNTELKGELAELDIKCNDLTDQRDRLQAQVNEMNDRREHYEHSLLQIQSLQAELHSNRMRPNKLQHKMNVYELGETVKLCDSILNGTALIDMANPI</sequence>
<reference evidence="2 3" key="1">
    <citation type="journal article" date="2019" name="Commun. Biol.">
        <title>The bagworm genome reveals a unique fibroin gene that provides high tensile strength.</title>
        <authorList>
            <person name="Kono N."/>
            <person name="Nakamura H."/>
            <person name="Ohtoshi R."/>
            <person name="Tomita M."/>
            <person name="Numata K."/>
            <person name="Arakawa K."/>
        </authorList>
    </citation>
    <scope>NUCLEOTIDE SEQUENCE [LARGE SCALE GENOMIC DNA]</scope>
</reference>
<dbReference type="AlphaFoldDB" id="A0A4C1ZHE2"/>
<dbReference type="Proteomes" id="UP000299102">
    <property type="component" value="Unassembled WGS sequence"/>
</dbReference>
<dbReference type="EMBL" id="BGZK01001772">
    <property type="protein sequence ID" value="GBP85955.1"/>
    <property type="molecule type" value="Genomic_DNA"/>
</dbReference>
<proteinExistence type="predicted"/>
<comment type="caution">
    <text evidence="2">The sequence shown here is derived from an EMBL/GenBank/DDBJ whole genome shotgun (WGS) entry which is preliminary data.</text>
</comment>
<dbReference type="OrthoDB" id="6929378at2759"/>
<feature type="coiled-coil region" evidence="1">
    <location>
        <begin position="61"/>
        <end position="102"/>
    </location>
</feature>